<proteinExistence type="predicted"/>
<organism evidence="3 4">
    <name type="scientific">Immersiella caudata</name>
    <dbReference type="NCBI Taxonomy" id="314043"/>
    <lineage>
        <taxon>Eukaryota</taxon>
        <taxon>Fungi</taxon>
        <taxon>Dikarya</taxon>
        <taxon>Ascomycota</taxon>
        <taxon>Pezizomycotina</taxon>
        <taxon>Sordariomycetes</taxon>
        <taxon>Sordariomycetidae</taxon>
        <taxon>Sordariales</taxon>
        <taxon>Lasiosphaeriaceae</taxon>
        <taxon>Immersiella</taxon>
    </lineage>
</organism>
<feature type="region of interest" description="Disordered" evidence="1">
    <location>
        <begin position="115"/>
        <end position="135"/>
    </location>
</feature>
<sequence>MGFFGFLGLLAAFPLALGSPLAQAPTSASATATALTSVPAVSLPPAPLSDLIVWRTRTVTRWSATTAIVQSRNCTRTVMVNGQPTPPTRPTPSRVPSVAPIPTGASVPVVLPRQGNATTIAPPPRPTSPPRRTRTSTTTIFVTPSSALRQTQFQCVRTVTHLYTQDRTTTLVRTITSYPNIVTITSLIDCAPPGRPTRVPPRPSASATRVPPRPSVSPSRVPSPPIATPTVTGVSVAKRQGTAVPSAVSTPPVVAGNGTTTIHITSTIYRVSSVVNNSTTTVLLPSCLRSPSHWVQDDATGSPDVCSFESLVRCAAFGSRAIGTCSVVAGAVCTSPIRASPVGSAAIRPSSVRASSFGPCSIGTSVDFGSVKRLIRSLAFGPSSFGANSICPGPVRTGPLCASTIRSGAICAFGPCSLGTSFDLGFVKRPVRSAPFGTSPISTGAVRACSFGSCTVGPGSISPCSFGTGTIASCSIDPSSSSSGADRTGSFRP</sequence>
<evidence type="ECO:0000256" key="2">
    <source>
        <dbReference type="SAM" id="SignalP"/>
    </source>
</evidence>
<feature type="chain" id="PRO_5041305083" evidence="2">
    <location>
        <begin position="19"/>
        <end position="493"/>
    </location>
</feature>
<protein>
    <submittedName>
        <fullName evidence="3">Uncharacterized protein</fullName>
    </submittedName>
</protein>
<keyword evidence="4" id="KW-1185">Reference proteome</keyword>
<gene>
    <name evidence="3" type="ORF">B0T14DRAFT_491071</name>
</gene>
<evidence type="ECO:0000256" key="1">
    <source>
        <dbReference type="SAM" id="MobiDB-lite"/>
    </source>
</evidence>
<feature type="signal peptide" evidence="2">
    <location>
        <begin position="1"/>
        <end position="18"/>
    </location>
</feature>
<feature type="region of interest" description="Disordered" evidence="1">
    <location>
        <begin position="191"/>
        <end position="231"/>
    </location>
</feature>
<comment type="caution">
    <text evidence="3">The sequence shown here is derived from an EMBL/GenBank/DDBJ whole genome shotgun (WGS) entry which is preliminary data.</text>
</comment>
<dbReference type="AlphaFoldDB" id="A0AA39XF22"/>
<feature type="region of interest" description="Disordered" evidence="1">
    <location>
        <begin position="78"/>
        <end position="99"/>
    </location>
</feature>
<reference evidence="3" key="1">
    <citation type="submission" date="2023-06" db="EMBL/GenBank/DDBJ databases">
        <title>Genome-scale phylogeny and comparative genomics of the fungal order Sordariales.</title>
        <authorList>
            <consortium name="Lawrence Berkeley National Laboratory"/>
            <person name="Hensen N."/>
            <person name="Bonometti L."/>
            <person name="Westerberg I."/>
            <person name="Brannstrom I.O."/>
            <person name="Guillou S."/>
            <person name="Cros-Aarteil S."/>
            <person name="Calhoun S."/>
            <person name="Haridas S."/>
            <person name="Kuo A."/>
            <person name="Mondo S."/>
            <person name="Pangilinan J."/>
            <person name="Riley R."/>
            <person name="Labutti K."/>
            <person name="Andreopoulos B."/>
            <person name="Lipzen A."/>
            <person name="Chen C."/>
            <person name="Yanf M."/>
            <person name="Daum C."/>
            <person name="Ng V."/>
            <person name="Clum A."/>
            <person name="Steindorff A."/>
            <person name="Ohm R."/>
            <person name="Martin F."/>
            <person name="Silar P."/>
            <person name="Natvig D."/>
            <person name="Lalanne C."/>
            <person name="Gautier V."/>
            <person name="Ament-Velasquez S.L."/>
            <person name="Kruys A."/>
            <person name="Hutchinson M.I."/>
            <person name="Powell A.J."/>
            <person name="Barry K."/>
            <person name="Miller A.N."/>
            <person name="Grigoriev I.V."/>
            <person name="Debuchy R."/>
            <person name="Gladieux P."/>
            <person name="Thoren M.H."/>
            <person name="Johannesson H."/>
        </authorList>
    </citation>
    <scope>NUCLEOTIDE SEQUENCE</scope>
    <source>
        <strain evidence="3">CBS 606.72</strain>
    </source>
</reference>
<dbReference type="Proteomes" id="UP001175000">
    <property type="component" value="Unassembled WGS sequence"/>
</dbReference>
<feature type="compositionally biased region" description="Pro residues" evidence="1">
    <location>
        <begin position="211"/>
        <end position="227"/>
    </location>
</feature>
<evidence type="ECO:0000313" key="4">
    <source>
        <dbReference type="Proteomes" id="UP001175000"/>
    </source>
</evidence>
<feature type="compositionally biased region" description="Pro residues" evidence="1">
    <location>
        <begin position="193"/>
        <end position="203"/>
    </location>
</feature>
<name>A0AA39XF22_9PEZI</name>
<evidence type="ECO:0000313" key="3">
    <source>
        <dbReference type="EMBL" id="KAK0632778.1"/>
    </source>
</evidence>
<dbReference type="EMBL" id="JAULSU010000001">
    <property type="protein sequence ID" value="KAK0632778.1"/>
    <property type="molecule type" value="Genomic_DNA"/>
</dbReference>
<keyword evidence="2" id="KW-0732">Signal</keyword>
<accession>A0AA39XF22</accession>